<feature type="domain" description="Putative plant transposon protein" evidence="2">
    <location>
        <begin position="574"/>
        <end position="754"/>
    </location>
</feature>
<dbReference type="AlphaFoldDB" id="A0A4D6M2E2"/>
<proteinExistence type="predicted"/>
<reference evidence="3 4" key="1">
    <citation type="submission" date="2019-04" db="EMBL/GenBank/DDBJ databases">
        <title>An improved genome assembly and genetic linkage map for asparagus bean, Vigna unguiculata ssp. sesquipedialis.</title>
        <authorList>
            <person name="Xia Q."/>
            <person name="Zhang R."/>
            <person name="Dong Y."/>
        </authorList>
    </citation>
    <scope>NUCLEOTIDE SEQUENCE [LARGE SCALE GENOMIC DNA]</scope>
    <source>
        <tissue evidence="3">Leaf</tissue>
    </source>
</reference>
<feature type="region of interest" description="Disordered" evidence="1">
    <location>
        <begin position="1"/>
        <end position="22"/>
    </location>
</feature>
<protein>
    <recommendedName>
        <fullName evidence="2">Putative plant transposon protein domain-containing protein</fullName>
    </recommendedName>
</protein>
<feature type="compositionally biased region" description="Polar residues" evidence="1">
    <location>
        <begin position="1"/>
        <end position="19"/>
    </location>
</feature>
<gene>
    <name evidence="3" type="ORF">DEO72_LG5g3050</name>
</gene>
<keyword evidence="4" id="KW-1185">Reference proteome</keyword>
<name>A0A4D6M2E2_VIGUN</name>
<sequence length="848" mass="92927">MASSSNPKRMKTTVGNPSKGQKRKERIYSHYFLTKDNEDRFQVVMQRKLVAERKVILKPGEVNEFQLELIRRGWERLGSYPNTFSVTLVKEFYANAKVTTSATPTFLSYVRGKRVPFDADTINEFLGTQLADDVECHGVAGKGWVAILALLVANPSTLLSDTINEFLGTQLADDVECQFSVLEDEGVAPGELIQALCLAGEGFHRGMIQRGSLHPLARFWTAFVHANISPCSHVSDLTEGRATILYTILTGRFWSAFVHANISPCSHVSDLTEGRATILYTILTGRVMDVGQFIANEIHRCANAASKAALGHPSLITHLCSLAGVDISVPPLEKATQSLLAIPLSSPIFAAWQGRSYSYHSTFLSLLCLLSMHQPLFTLIQPTTLAFLLCIQLKTMAASFVPPGGGHFGLFFRQAVAPSSAPVASRRLAAVFVGPGGGPCFLLSFSWAAIVMLFFCCSVTIHCIPWLPCCVPPGGGHFGLFYRQAVAPSSAHCCKLAPGGTWVMASSSNPKRMKTTVGNPSKGQKRKERIYSHYFLTKDNEDRFQVVMQRKLVAERKVILKPGEVNEFQLELIRRGWERLGSYPSTFSVTLVKEFYANAKVTTPATPTFLSYVRGKRVPFDADTINEFLGTQLADDVECQFSVLDDEGVALGELIQALCLAGEGFHRGTIQRGSLHPLARFWSAFVHANISPCSHVSDLTEGRATILYTILTGRVMDVGQFIANEIHRCANAASKAALGHPSLITHLCSLAGVDISVPPLEKATQDLDFSYFQRNNSATRRRRAQAQQVAHHSSASDNLSSTSQNPDPLPEAEMADNPHGDGRGRERRTLEDYAAFTGHVNFNNIASG</sequence>
<feature type="domain" description="Putative plant transposon protein" evidence="2">
    <location>
        <begin position="71"/>
        <end position="251"/>
    </location>
</feature>
<dbReference type="Pfam" id="PF20167">
    <property type="entry name" value="Transposase_32"/>
    <property type="match status" value="3"/>
</dbReference>
<feature type="compositionally biased region" description="Basic and acidic residues" evidence="1">
    <location>
        <begin position="816"/>
        <end position="825"/>
    </location>
</feature>
<evidence type="ECO:0000256" key="1">
    <source>
        <dbReference type="SAM" id="MobiDB-lite"/>
    </source>
</evidence>
<feature type="compositionally biased region" description="Polar residues" evidence="1">
    <location>
        <begin position="797"/>
        <end position="806"/>
    </location>
</feature>
<accession>A0A4D6M2E2</accession>
<feature type="compositionally biased region" description="Low complexity" evidence="1">
    <location>
        <begin position="785"/>
        <end position="796"/>
    </location>
</feature>
<evidence type="ECO:0000313" key="3">
    <source>
        <dbReference type="EMBL" id="QCD94960.1"/>
    </source>
</evidence>
<organism evidence="3 4">
    <name type="scientific">Vigna unguiculata</name>
    <name type="common">Cowpea</name>
    <dbReference type="NCBI Taxonomy" id="3917"/>
    <lineage>
        <taxon>Eukaryota</taxon>
        <taxon>Viridiplantae</taxon>
        <taxon>Streptophyta</taxon>
        <taxon>Embryophyta</taxon>
        <taxon>Tracheophyta</taxon>
        <taxon>Spermatophyta</taxon>
        <taxon>Magnoliopsida</taxon>
        <taxon>eudicotyledons</taxon>
        <taxon>Gunneridae</taxon>
        <taxon>Pentapetalae</taxon>
        <taxon>rosids</taxon>
        <taxon>fabids</taxon>
        <taxon>Fabales</taxon>
        <taxon>Fabaceae</taxon>
        <taxon>Papilionoideae</taxon>
        <taxon>50 kb inversion clade</taxon>
        <taxon>NPAAA clade</taxon>
        <taxon>indigoferoid/millettioid clade</taxon>
        <taxon>Phaseoleae</taxon>
        <taxon>Vigna</taxon>
    </lineage>
</organism>
<dbReference type="InterPro" id="IPR046796">
    <property type="entry name" value="Transposase_32_dom"/>
</dbReference>
<feature type="domain" description="Putative plant transposon protein" evidence="2">
    <location>
        <begin position="252"/>
        <end position="326"/>
    </location>
</feature>
<feature type="region of interest" description="Disordered" evidence="1">
    <location>
        <begin position="778"/>
        <end position="825"/>
    </location>
</feature>
<evidence type="ECO:0000259" key="2">
    <source>
        <dbReference type="Pfam" id="PF20167"/>
    </source>
</evidence>
<evidence type="ECO:0000313" key="4">
    <source>
        <dbReference type="Proteomes" id="UP000501690"/>
    </source>
</evidence>
<dbReference type="EMBL" id="CP039349">
    <property type="protein sequence ID" value="QCD94960.1"/>
    <property type="molecule type" value="Genomic_DNA"/>
</dbReference>
<dbReference type="Proteomes" id="UP000501690">
    <property type="component" value="Linkage Group LG5"/>
</dbReference>